<comment type="caution">
    <text evidence="2">The sequence shown here is derived from an EMBL/GenBank/DDBJ whole genome shotgun (WGS) entry which is preliminary data.</text>
</comment>
<feature type="region of interest" description="Disordered" evidence="1">
    <location>
        <begin position="71"/>
        <end position="122"/>
    </location>
</feature>
<protein>
    <submittedName>
        <fullName evidence="2">Uncharacterized protein</fullName>
    </submittedName>
</protein>
<feature type="compositionally biased region" description="Basic and acidic residues" evidence="1">
    <location>
        <begin position="10"/>
        <end position="30"/>
    </location>
</feature>
<proteinExistence type="predicted"/>
<feature type="region of interest" description="Disordered" evidence="1">
    <location>
        <begin position="1"/>
        <end position="51"/>
    </location>
</feature>
<feature type="compositionally biased region" description="Basic and acidic residues" evidence="1">
    <location>
        <begin position="71"/>
        <end position="82"/>
    </location>
</feature>
<gene>
    <name evidence="2" type="ORF">SDC9_98488</name>
</gene>
<evidence type="ECO:0000256" key="1">
    <source>
        <dbReference type="SAM" id="MobiDB-lite"/>
    </source>
</evidence>
<sequence>MDATEEVDDDGARDRSAYHARPGDPVRQQEAEAGAGVGLDHEQDGAAGGLGLLDAERGEDAVVDGVVEEQHLGRLDQDRGERQQVVGDQDAHAGGHPADQGGDHGLDQQPARDGQQHAEDAE</sequence>
<accession>A0A645AFE4</accession>
<reference evidence="2" key="1">
    <citation type="submission" date="2019-08" db="EMBL/GenBank/DDBJ databases">
        <authorList>
            <person name="Kucharzyk K."/>
            <person name="Murdoch R.W."/>
            <person name="Higgins S."/>
            <person name="Loffler F."/>
        </authorList>
    </citation>
    <scope>NUCLEOTIDE SEQUENCE</scope>
</reference>
<evidence type="ECO:0000313" key="2">
    <source>
        <dbReference type="EMBL" id="MPM51737.1"/>
    </source>
</evidence>
<name>A0A645AFE4_9ZZZZ</name>
<dbReference type="EMBL" id="VSSQ01013549">
    <property type="protein sequence ID" value="MPM51737.1"/>
    <property type="molecule type" value="Genomic_DNA"/>
</dbReference>
<organism evidence="2">
    <name type="scientific">bioreactor metagenome</name>
    <dbReference type="NCBI Taxonomy" id="1076179"/>
    <lineage>
        <taxon>unclassified sequences</taxon>
        <taxon>metagenomes</taxon>
        <taxon>ecological metagenomes</taxon>
    </lineage>
</organism>
<dbReference type="AlphaFoldDB" id="A0A645AFE4"/>